<comment type="caution">
    <text evidence="5">The sequence shown here is derived from an EMBL/GenBank/DDBJ whole genome shotgun (WGS) entry which is preliminary data.</text>
</comment>
<dbReference type="InterPro" id="IPR000465">
    <property type="entry name" value="XPA/RAD14"/>
</dbReference>
<comment type="subcellular location">
    <subcellularLocation>
        <location evidence="1">Nucleus</location>
    </subcellularLocation>
</comment>
<dbReference type="PANTHER" id="PTHR10142">
    <property type="entry name" value="DNA REPAIR PROTEIN COMPLEMENTING XP-A CELLS"/>
    <property type="match status" value="1"/>
</dbReference>
<evidence type="ECO:0000313" key="6">
    <source>
        <dbReference type="Proteomes" id="UP001516464"/>
    </source>
</evidence>
<dbReference type="InterPro" id="IPR009061">
    <property type="entry name" value="DNA-bd_dom_put_sf"/>
</dbReference>
<accession>A0ABQ7I2H5</accession>
<dbReference type="NCBIfam" id="TIGR00598">
    <property type="entry name" value="rad14"/>
    <property type="match status" value="1"/>
</dbReference>
<keyword evidence="6" id="KW-1185">Reference proteome</keyword>
<dbReference type="Pfam" id="PF05181">
    <property type="entry name" value="XPA_C"/>
    <property type="match status" value="1"/>
</dbReference>
<feature type="domain" description="XPA C-terminal" evidence="4">
    <location>
        <begin position="55"/>
        <end position="102"/>
    </location>
</feature>
<evidence type="ECO:0000256" key="1">
    <source>
        <dbReference type="ARBA" id="ARBA00004123"/>
    </source>
</evidence>
<gene>
    <name evidence="5" type="primary">rhp14</name>
    <name evidence="5" type="ORF">TCON_0139</name>
</gene>
<sequence>MSDDGGFIRSNNETKPIKYVEDHIEYCSHCKSNEIDNEFYTTFNLSVCYNCKWDKHSLITKTECIKEYLLSKDEIKNLKYLVRPNPHKGSWNNMNLYLKNEIENLAIDKYGTLEKIKELKNERKEMLIERKKRRFKKKVRDLKKRTRLKIKNEERHIHEFISINGKTKCECGMEIEQEEF</sequence>
<reference evidence="5 6" key="1">
    <citation type="submission" date="2019-01" db="EMBL/GenBank/DDBJ databases">
        <title>Genomes sequencing and comparative genomics of infectious freshwater microsporidia, Cucumispora dikerogammari and Thelohania contejeani.</title>
        <authorList>
            <person name="Cormier A."/>
            <person name="Giraud I."/>
            <person name="Wattier R."/>
            <person name="Teixeira M."/>
            <person name="Grandjean F."/>
            <person name="Rigaud T."/>
            <person name="Cordaux R."/>
        </authorList>
    </citation>
    <scope>NUCLEOTIDE SEQUENCE [LARGE SCALE GENOMIC DNA]</scope>
    <source>
        <strain evidence="5">T1</strain>
        <tissue evidence="5">Spores</tissue>
    </source>
</reference>
<evidence type="ECO:0000256" key="3">
    <source>
        <dbReference type="ARBA" id="ARBA00023242"/>
    </source>
</evidence>
<protein>
    <submittedName>
        <fullName evidence="5">DNA repair protein rad14</fullName>
    </submittedName>
</protein>
<evidence type="ECO:0000313" key="5">
    <source>
        <dbReference type="EMBL" id="KAF7684674.1"/>
    </source>
</evidence>
<dbReference type="Proteomes" id="UP001516464">
    <property type="component" value="Unassembled WGS sequence"/>
</dbReference>
<dbReference type="PANTHER" id="PTHR10142:SF0">
    <property type="entry name" value="DNA REPAIR PROTEIN COMPLEMENTING XP-A CELLS"/>
    <property type="match status" value="1"/>
</dbReference>
<dbReference type="Gene3D" id="3.90.530.10">
    <property type="entry name" value="XPA C-terminal domain"/>
    <property type="match status" value="1"/>
</dbReference>
<evidence type="ECO:0000256" key="2">
    <source>
        <dbReference type="ARBA" id="ARBA00022833"/>
    </source>
</evidence>
<name>A0ABQ7I2H5_9MICR</name>
<organism evidence="5 6">
    <name type="scientific">Astathelohania contejeani</name>
    <dbReference type="NCBI Taxonomy" id="164912"/>
    <lineage>
        <taxon>Eukaryota</taxon>
        <taxon>Fungi</taxon>
        <taxon>Fungi incertae sedis</taxon>
        <taxon>Microsporidia</taxon>
        <taxon>Astathelohaniidae</taxon>
        <taxon>Astathelohania</taxon>
    </lineage>
</organism>
<keyword evidence="2" id="KW-0862">Zinc</keyword>
<dbReference type="InterPro" id="IPR037129">
    <property type="entry name" value="XPA_sf"/>
</dbReference>
<dbReference type="InterPro" id="IPR022656">
    <property type="entry name" value="XPA_C"/>
</dbReference>
<dbReference type="EMBL" id="SBIQ01000005">
    <property type="protein sequence ID" value="KAF7684674.1"/>
    <property type="molecule type" value="Genomic_DNA"/>
</dbReference>
<evidence type="ECO:0000259" key="4">
    <source>
        <dbReference type="Pfam" id="PF05181"/>
    </source>
</evidence>
<dbReference type="SUPFAM" id="SSF46955">
    <property type="entry name" value="Putative DNA-binding domain"/>
    <property type="match status" value="1"/>
</dbReference>
<keyword evidence="3" id="KW-0539">Nucleus</keyword>
<proteinExistence type="predicted"/>